<dbReference type="Gene3D" id="3.20.20.80">
    <property type="entry name" value="Glycosidases"/>
    <property type="match status" value="1"/>
</dbReference>
<evidence type="ECO:0000256" key="1">
    <source>
        <dbReference type="ARBA" id="ARBA00008682"/>
    </source>
</evidence>
<dbReference type="SUPFAM" id="SSF51445">
    <property type="entry name" value="(Trans)glycosidases"/>
    <property type="match status" value="1"/>
</dbReference>
<reference evidence="8" key="1">
    <citation type="journal article" date="2020" name="Stud. Mycol.">
        <title>101 Dothideomycetes genomes: a test case for predicting lifestyles and emergence of pathogens.</title>
        <authorList>
            <person name="Haridas S."/>
            <person name="Albert R."/>
            <person name="Binder M."/>
            <person name="Bloem J."/>
            <person name="Labutti K."/>
            <person name="Salamov A."/>
            <person name="Andreopoulos B."/>
            <person name="Baker S."/>
            <person name="Barry K."/>
            <person name="Bills G."/>
            <person name="Bluhm B."/>
            <person name="Cannon C."/>
            <person name="Castanera R."/>
            <person name="Culley D."/>
            <person name="Daum C."/>
            <person name="Ezra D."/>
            <person name="Gonzalez J."/>
            <person name="Henrissat B."/>
            <person name="Kuo A."/>
            <person name="Liang C."/>
            <person name="Lipzen A."/>
            <person name="Lutzoni F."/>
            <person name="Magnuson J."/>
            <person name="Mondo S."/>
            <person name="Nolan M."/>
            <person name="Ohm R."/>
            <person name="Pangilinan J."/>
            <person name="Park H.-J."/>
            <person name="Ramirez L."/>
            <person name="Alfaro M."/>
            <person name="Sun H."/>
            <person name="Tritt A."/>
            <person name="Yoshinaga Y."/>
            <person name="Zwiers L.-H."/>
            <person name="Turgeon B."/>
            <person name="Goodwin S."/>
            <person name="Spatafora J."/>
            <person name="Crous P."/>
            <person name="Grigoriev I."/>
        </authorList>
    </citation>
    <scope>NUCLEOTIDE SEQUENCE</scope>
    <source>
        <strain evidence="8">CBS 109.77</strain>
    </source>
</reference>
<feature type="domain" description="GH18" evidence="7">
    <location>
        <begin position="99"/>
        <end position="441"/>
    </location>
</feature>
<comment type="caution">
    <text evidence="4">Lacks conserved residue(s) required for the propagation of feature annotation.</text>
</comment>
<organism evidence="8 9">
    <name type="scientific">Melanomma pulvis-pyrius CBS 109.77</name>
    <dbReference type="NCBI Taxonomy" id="1314802"/>
    <lineage>
        <taxon>Eukaryota</taxon>
        <taxon>Fungi</taxon>
        <taxon>Dikarya</taxon>
        <taxon>Ascomycota</taxon>
        <taxon>Pezizomycotina</taxon>
        <taxon>Dothideomycetes</taxon>
        <taxon>Pleosporomycetidae</taxon>
        <taxon>Pleosporales</taxon>
        <taxon>Melanommataceae</taxon>
        <taxon>Melanomma</taxon>
    </lineage>
</organism>
<feature type="disulfide bond" evidence="4">
    <location>
        <begin position="52"/>
        <end position="64"/>
    </location>
</feature>
<dbReference type="InterPro" id="IPR017853">
    <property type="entry name" value="GH"/>
</dbReference>
<evidence type="ECO:0000256" key="4">
    <source>
        <dbReference type="PROSITE-ProRule" id="PRU00261"/>
    </source>
</evidence>
<dbReference type="InterPro" id="IPR050314">
    <property type="entry name" value="Glycosyl_Hydrlase_18"/>
</dbReference>
<dbReference type="SMART" id="SM00636">
    <property type="entry name" value="Glyco_18"/>
    <property type="match status" value="1"/>
</dbReference>
<evidence type="ECO:0000259" key="7">
    <source>
        <dbReference type="PROSITE" id="PS51910"/>
    </source>
</evidence>
<evidence type="ECO:0000256" key="5">
    <source>
        <dbReference type="SAM" id="SignalP"/>
    </source>
</evidence>
<dbReference type="PANTHER" id="PTHR11177:SF333">
    <property type="entry name" value="CHITINASE"/>
    <property type="match status" value="1"/>
</dbReference>
<keyword evidence="5" id="KW-0732">Signal</keyword>
<dbReference type="AlphaFoldDB" id="A0A6A6XCZ5"/>
<dbReference type="InterPro" id="IPR029070">
    <property type="entry name" value="Chitinase_insertion_sf"/>
</dbReference>
<name>A0A6A6XCZ5_9PLEO</name>
<gene>
    <name evidence="8" type="ORF">K505DRAFT_349379</name>
</gene>
<dbReference type="PROSITE" id="PS00026">
    <property type="entry name" value="CHIT_BIND_I_1"/>
    <property type="match status" value="1"/>
</dbReference>
<protein>
    <recommendedName>
        <fullName evidence="2">chitinase</fullName>
        <ecNumber evidence="2">3.2.1.14</ecNumber>
    </recommendedName>
</protein>
<comment type="similarity">
    <text evidence="1">Belongs to the glycosyl hydrolase 18 family. Chitinase class V subfamily.</text>
</comment>
<evidence type="ECO:0000313" key="9">
    <source>
        <dbReference type="Proteomes" id="UP000799757"/>
    </source>
</evidence>
<dbReference type="PROSITE" id="PS50941">
    <property type="entry name" value="CHIT_BIND_I_2"/>
    <property type="match status" value="1"/>
</dbReference>
<dbReference type="OrthoDB" id="73875at2759"/>
<dbReference type="GO" id="GO:0008061">
    <property type="term" value="F:chitin binding"/>
    <property type="evidence" value="ECO:0007669"/>
    <property type="project" value="UniProtKB-UniRule"/>
</dbReference>
<dbReference type="EC" id="3.2.1.14" evidence="2"/>
<dbReference type="Proteomes" id="UP000799757">
    <property type="component" value="Unassembled WGS sequence"/>
</dbReference>
<keyword evidence="4" id="KW-1015">Disulfide bond</keyword>
<evidence type="ECO:0000256" key="2">
    <source>
        <dbReference type="ARBA" id="ARBA00012729"/>
    </source>
</evidence>
<keyword evidence="9" id="KW-1185">Reference proteome</keyword>
<feature type="chain" id="PRO_5025389707" description="chitinase" evidence="5">
    <location>
        <begin position="19"/>
        <end position="441"/>
    </location>
</feature>
<dbReference type="PANTHER" id="PTHR11177">
    <property type="entry name" value="CHITINASE"/>
    <property type="match status" value="1"/>
</dbReference>
<feature type="disulfide bond" evidence="4">
    <location>
        <begin position="57"/>
        <end position="71"/>
    </location>
</feature>
<dbReference type="SUPFAM" id="SSF54556">
    <property type="entry name" value="Chitinase insertion domain"/>
    <property type="match status" value="1"/>
</dbReference>
<dbReference type="EMBL" id="MU001895">
    <property type="protein sequence ID" value="KAF2794316.1"/>
    <property type="molecule type" value="Genomic_DNA"/>
</dbReference>
<dbReference type="InterPro" id="IPR001223">
    <property type="entry name" value="Glyco_hydro18_cat"/>
</dbReference>
<keyword evidence="8" id="KW-0378">Hydrolase</keyword>
<dbReference type="Pfam" id="PF00704">
    <property type="entry name" value="Glyco_hydro_18"/>
    <property type="match status" value="1"/>
</dbReference>
<evidence type="ECO:0000313" key="8">
    <source>
        <dbReference type="EMBL" id="KAF2794316.1"/>
    </source>
</evidence>
<dbReference type="InterPro" id="IPR018371">
    <property type="entry name" value="Chitin-binding_1_CS"/>
</dbReference>
<feature type="signal peptide" evidence="5">
    <location>
        <begin position="1"/>
        <end position="18"/>
    </location>
</feature>
<dbReference type="GO" id="GO:0008843">
    <property type="term" value="F:endochitinase activity"/>
    <property type="evidence" value="ECO:0007669"/>
    <property type="project" value="UniProtKB-EC"/>
</dbReference>
<dbReference type="InterPro" id="IPR011583">
    <property type="entry name" value="Chitinase_II/V-like_cat"/>
</dbReference>
<dbReference type="PROSITE" id="PS51910">
    <property type="entry name" value="GH18_2"/>
    <property type="match status" value="1"/>
</dbReference>
<dbReference type="InterPro" id="IPR036861">
    <property type="entry name" value="Endochitinase-like_sf"/>
</dbReference>
<dbReference type="InterPro" id="IPR001002">
    <property type="entry name" value="Chitin-bd_1"/>
</dbReference>
<evidence type="ECO:0000256" key="3">
    <source>
        <dbReference type="ARBA" id="ARBA00022669"/>
    </source>
</evidence>
<dbReference type="Gene3D" id="3.30.60.10">
    <property type="entry name" value="Endochitinase-like"/>
    <property type="match status" value="1"/>
</dbReference>
<keyword evidence="3 4" id="KW-0147">Chitin-binding</keyword>
<feature type="domain" description="Chitin-binding type-1" evidence="6">
    <location>
        <begin position="39"/>
        <end position="91"/>
    </location>
</feature>
<dbReference type="GO" id="GO:0005975">
    <property type="term" value="P:carbohydrate metabolic process"/>
    <property type="evidence" value="ECO:0007669"/>
    <property type="project" value="InterPro"/>
</dbReference>
<accession>A0A6A6XCZ5</accession>
<dbReference type="Gene3D" id="3.10.50.10">
    <property type="match status" value="1"/>
</dbReference>
<proteinExistence type="inferred from homology"/>
<evidence type="ECO:0000259" key="6">
    <source>
        <dbReference type="PROSITE" id="PS50941"/>
    </source>
</evidence>
<sequence>MELLAVLSALLLGTPLSAHLAGLQSSDIDAQVLGQVSDTPECGVGSEGKKECPLNLCCSKSGKCGTDVSFCSDCQKEWGSCTVAKTPSCGKDSGSASNGRHVAYYQVADARRRACQKVTPKQLNVTGITHLNLAFATFDPSSFQLRPENISDAEVYSDFVGLKSSSLQTWIAVGGWMFSEPGPAHHAWSKMTSSRENRASFIDSAIKFMETNGFQGIDLSWEFPGAWDRGGDSSHDQANFIYLAEELRKAIGTRFGFSIALPSTYGYLRGMDPYALQGQVDWFNTMTYDLHGAWDAENPNLGAKMQPHTDIRDIDKNVQLLWFNRVDPKKVNLGIAYYARGYTMSDKSCHAIGCSFSGPSSKGPCSEFEGYLMNSEIQKIVKDRSLTPEFLKEAMVKQVFWDDQWVAYEDWDTLAMKMEYANDHCLGGTFIWSLDFGGDSG</sequence>
<dbReference type="CDD" id="cd00035">
    <property type="entry name" value="ChtBD1"/>
    <property type="match status" value="1"/>
</dbReference>